<dbReference type="OrthoDB" id="7861490at2"/>
<dbReference type="RefSeq" id="WP_085895759.1">
    <property type="nucleotide sequence ID" value="NZ_FWFY01000003.1"/>
</dbReference>
<reference evidence="2 3" key="1">
    <citation type="submission" date="2017-03" db="EMBL/GenBank/DDBJ databases">
        <authorList>
            <person name="Afonso C.L."/>
            <person name="Miller P.J."/>
            <person name="Scott M.A."/>
            <person name="Spackman E."/>
            <person name="Goraichik I."/>
            <person name="Dimitrov K.M."/>
            <person name="Suarez D.L."/>
            <person name="Swayne D.E."/>
        </authorList>
    </citation>
    <scope>NUCLEOTIDE SEQUENCE [LARGE SCALE GENOMIC DNA]</scope>
    <source>
        <strain evidence="2 3">CECT 8367</strain>
    </source>
</reference>
<dbReference type="Proteomes" id="UP000193495">
    <property type="component" value="Unassembled WGS sequence"/>
</dbReference>
<reference evidence="1 4" key="2">
    <citation type="submission" date="2018-03" db="EMBL/GenBank/DDBJ databases">
        <title>Genomic Encyclopedia of Archaeal and Bacterial Type Strains, Phase II (KMG-II): from individual species to whole genera.</title>
        <authorList>
            <person name="Goeker M."/>
        </authorList>
    </citation>
    <scope>NUCLEOTIDE SEQUENCE [LARGE SCALE GENOMIC DNA]</scope>
    <source>
        <strain evidence="1 4">DSM 29956</strain>
    </source>
</reference>
<sequence>MSAHIAMQFTATPESTHATFGQDVRVRIALHETADGGITIDLKMQDEDGHGLGLGTLVFDFADHDLLGGLSLTGDKLRGQHFSAGRVCAAGDTGRGHDCGANFGRAQRQNGPAPRSAAAHLAHDRLCITLDDLAGRAFSLQLVPTAANHAACAGFVIEGRLPARPAAPTRKTASTDGSVFGGLLDEIMPMMSPRAQQLGSAA</sequence>
<accession>A0A1X6YZ19</accession>
<evidence type="ECO:0000313" key="1">
    <source>
        <dbReference type="EMBL" id="PSK87838.1"/>
    </source>
</evidence>
<gene>
    <name evidence="1" type="ORF">CLV79_102327</name>
    <name evidence="2" type="ORF">LOS8367_01409</name>
</gene>
<evidence type="ECO:0000313" key="4">
    <source>
        <dbReference type="Proteomes" id="UP000240624"/>
    </source>
</evidence>
<dbReference type="EMBL" id="FWFY01000003">
    <property type="protein sequence ID" value="SLN34998.1"/>
    <property type="molecule type" value="Genomic_DNA"/>
</dbReference>
<evidence type="ECO:0000313" key="3">
    <source>
        <dbReference type="Proteomes" id="UP000193495"/>
    </source>
</evidence>
<proteinExistence type="predicted"/>
<dbReference type="EMBL" id="PYGB01000002">
    <property type="protein sequence ID" value="PSK87838.1"/>
    <property type="molecule type" value="Genomic_DNA"/>
</dbReference>
<keyword evidence="4" id="KW-1185">Reference proteome</keyword>
<dbReference type="Proteomes" id="UP000240624">
    <property type="component" value="Unassembled WGS sequence"/>
</dbReference>
<organism evidence="2 3">
    <name type="scientific">Limimaricola soesokkakensis</name>
    <dbReference type="NCBI Taxonomy" id="1343159"/>
    <lineage>
        <taxon>Bacteria</taxon>
        <taxon>Pseudomonadati</taxon>
        <taxon>Pseudomonadota</taxon>
        <taxon>Alphaproteobacteria</taxon>
        <taxon>Rhodobacterales</taxon>
        <taxon>Paracoccaceae</taxon>
        <taxon>Limimaricola</taxon>
    </lineage>
</organism>
<protein>
    <submittedName>
        <fullName evidence="2">Uncharacterized protein</fullName>
    </submittedName>
</protein>
<name>A0A1X6YZ19_9RHOB</name>
<evidence type="ECO:0000313" key="2">
    <source>
        <dbReference type="EMBL" id="SLN34998.1"/>
    </source>
</evidence>
<dbReference type="AlphaFoldDB" id="A0A1X6YZ19"/>